<keyword evidence="5 11" id="KW-0285">Flavoprotein</keyword>
<dbReference type="PANTHER" id="PTHR42716">
    <property type="entry name" value="L-ASPARTATE OXIDASE"/>
    <property type="match status" value="1"/>
</dbReference>
<feature type="domain" description="FAD-dependent oxidoreductase 2 FAD-binding" evidence="13">
    <location>
        <begin position="7"/>
        <end position="401"/>
    </location>
</feature>
<dbReference type="InterPro" id="IPR003953">
    <property type="entry name" value="FAD-dep_OxRdtase_2_FAD-bd"/>
</dbReference>
<gene>
    <name evidence="15" type="primary">nadB</name>
    <name evidence="15" type="ORF">PQO03_00075</name>
</gene>
<keyword evidence="8 11" id="KW-0560">Oxidoreductase</keyword>
<evidence type="ECO:0000256" key="12">
    <source>
        <dbReference type="SAM" id="MobiDB-lite"/>
    </source>
</evidence>
<dbReference type="GO" id="GO:0008734">
    <property type="term" value="F:L-aspartate oxidase activity"/>
    <property type="evidence" value="ECO:0007669"/>
    <property type="project" value="UniProtKB-EC"/>
</dbReference>
<evidence type="ECO:0000259" key="13">
    <source>
        <dbReference type="Pfam" id="PF00890"/>
    </source>
</evidence>
<reference evidence="15 16" key="1">
    <citation type="submission" date="2023-02" db="EMBL/GenBank/DDBJ databases">
        <title>Genome sequence of Lentisphaera profundi SAORIC-696.</title>
        <authorList>
            <person name="Kim e."/>
            <person name="Cho J.-C."/>
            <person name="Choi A."/>
            <person name="Kang I."/>
        </authorList>
    </citation>
    <scope>NUCLEOTIDE SEQUENCE [LARGE SCALE GENOMIC DNA]</scope>
    <source>
        <strain evidence="15 16">SAORIC-696</strain>
    </source>
</reference>
<evidence type="ECO:0000256" key="7">
    <source>
        <dbReference type="ARBA" id="ARBA00022827"/>
    </source>
</evidence>
<evidence type="ECO:0000256" key="1">
    <source>
        <dbReference type="ARBA" id="ARBA00001974"/>
    </source>
</evidence>
<dbReference type="InterPro" id="IPR037099">
    <property type="entry name" value="Fum_R/Succ_DH_flav-like_C_sf"/>
</dbReference>
<dbReference type="Pfam" id="PF02910">
    <property type="entry name" value="Succ_DH_flav_C"/>
    <property type="match status" value="1"/>
</dbReference>
<dbReference type="Proteomes" id="UP001214250">
    <property type="component" value="Chromosome 1"/>
</dbReference>
<keyword evidence="16" id="KW-1185">Reference proteome</keyword>
<comment type="similarity">
    <text evidence="3 11">Belongs to the FAD-dependent oxidoreductase 2 family. NadB subfamily.</text>
</comment>
<dbReference type="RefSeq" id="WP_274150430.1">
    <property type="nucleotide sequence ID" value="NZ_CP117811.1"/>
</dbReference>
<evidence type="ECO:0000313" key="16">
    <source>
        <dbReference type="Proteomes" id="UP001214250"/>
    </source>
</evidence>
<keyword evidence="6 11" id="KW-0662">Pyridine nucleotide biosynthesis</keyword>
<comment type="function">
    <text evidence="11">Catalyzes the oxidation of L-aspartate to iminoaspartate.</text>
</comment>
<sequence length="549" mass="61097">MKKVEYDFLIIGSGLAGMYCALQAAEHGSVALISKRELSECNSKYAQGGISCVMSDINDQDSFELHVSDTLKAGAGLCDEKVVTDIVSAGPTAIQKLIDLGVKFTRRSEVDESDDDESGQYNLGREGGHSQRRVLHAGDITGTEVIRALEKACRQEDRIEVFENFHAIDLITTGKLGWGLDKNNCLGAYILDKDNELVTTFLAKSTILATGGAGKVYTYTTNPDIATGDGIAMAYRANADIANMEFFQFHPTCLFDHRINSFLISEAVRGEGAILKIRRKNELVDFMEKYHELKSLAPRDVVARAIDRELKETGEKCVYLDITHHNEEFLRKRFPKIFATCESIGLNMAKDPIPVVPAAHYCCGGVKTDICGTTNITRLYAIGETACTGLHGANRLASNSLLEAVVMGGKSAECAAEMNASLSQSILQTQMNAVPSWTSGNATDSDEQVVITHNWQEMRSFMWDFVGIFRTNKRLQRAKRRIRNIQHEITHYYWDFNITPDLIELRNLACLSELIIDCALSRQESRGLHFNHDFPQKSDTAIESHLRKF</sequence>
<feature type="region of interest" description="Disordered" evidence="12">
    <location>
        <begin position="109"/>
        <end position="129"/>
    </location>
</feature>
<comment type="pathway">
    <text evidence="2 11">Cofactor biosynthesis; NAD(+) biosynthesis; iminoaspartate from L-aspartate (oxidase route): step 1/1.</text>
</comment>
<dbReference type="SUPFAM" id="SSF46977">
    <property type="entry name" value="Succinate dehydrogenase/fumarate reductase flavoprotein C-terminal domain"/>
    <property type="match status" value="1"/>
</dbReference>
<dbReference type="SUPFAM" id="SSF51905">
    <property type="entry name" value="FAD/NAD(P)-binding domain"/>
    <property type="match status" value="1"/>
</dbReference>
<dbReference type="EC" id="1.4.3.16" evidence="4 10"/>
<comment type="catalytic activity">
    <reaction evidence="9">
        <text>L-aspartate + O2 = iminosuccinate + H2O2</text>
        <dbReference type="Rhea" id="RHEA:25876"/>
        <dbReference type="ChEBI" id="CHEBI:15379"/>
        <dbReference type="ChEBI" id="CHEBI:16240"/>
        <dbReference type="ChEBI" id="CHEBI:29991"/>
        <dbReference type="ChEBI" id="CHEBI:77875"/>
        <dbReference type="EC" id="1.4.3.16"/>
    </reaction>
    <physiologicalReaction direction="left-to-right" evidence="9">
        <dbReference type="Rhea" id="RHEA:25877"/>
    </physiologicalReaction>
</comment>
<evidence type="ECO:0000256" key="10">
    <source>
        <dbReference type="NCBIfam" id="TIGR00551"/>
    </source>
</evidence>
<dbReference type="PIRSF" id="PIRSF000171">
    <property type="entry name" value="SDHA_APRA_LASPO"/>
    <property type="match status" value="1"/>
</dbReference>
<keyword evidence="7 11" id="KW-0274">FAD</keyword>
<dbReference type="PRINTS" id="PR00411">
    <property type="entry name" value="PNDRDTASEI"/>
</dbReference>
<comment type="cofactor">
    <cofactor evidence="1 11">
        <name>FAD</name>
        <dbReference type="ChEBI" id="CHEBI:57692"/>
    </cofactor>
</comment>
<dbReference type="EMBL" id="CP117811">
    <property type="protein sequence ID" value="WDE96364.1"/>
    <property type="molecule type" value="Genomic_DNA"/>
</dbReference>
<evidence type="ECO:0000256" key="4">
    <source>
        <dbReference type="ARBA" id="ARBA00012173"/>
    </source>
</evidence>
<proteinExistence type="inferred from homology"/>
<evidence type="ECO:0000256" key="6">
    <source>
        <dbReference type="ARBA" id="ARBA00022642"/>
    </source>
</evidence>
<evidence type="ECO:0000313" key="15">
    <source>
        <dbReference type="EMBL" id="WDE96364.1"/>
    </source>
</evidence>
<evidence type="ECO:0000256" key="9">
    <source>
        <dbReference type="ARBA" id="ARBA00048305"/>
    </source>
</evidence>
<organism evidence="15 16">
    <name type="scientific">Lentisphaera profundi</name>
    <dbReference type="NCBI Taxonomy" id="1658616"/>
    <lineage>
        <taxon>Bacteria</taxon>
        <taxon>Pseudomonadati</taxon>
        <taxon>Lentisphaerota</taxon>
        <taxon>Lentisphaeria</taxon>
        <taxon>Lentisphaerales</taxon>
        <taxon>Lentisphaeraceae</taxon>
        <taxon>Lentisphaera</taxon>
    </lineage>
</organism>
<dbReference type="Gene3D" id="1.20.58.100">
    <property type="entry name" value="Fumarate reductase/succinate dehydrogenase flavoprotein-like, C-terminal domain"/>
    <property type="match status" value="1"/>
</dbReference>
<dbReference type="Gene3D" id="3.50.50.60">
    <property type="entry name" value="FAD/NAD(P)-binding domain"/>
    <property type="match status" value="1"/>
</dbReference>
<dbReference type="PRINTS" id="PR00368">
    <property type="entry name" value="FADPNR"/>
</dbReference>
<evidence type="ECO:0000256" key="11">
    <source>
        <dbReference type="RuleBase" id="RU362049"/>
    </source>
</evidence>
<name>A0ABY7VRK8_9BACT</name>
<dbReference type="PANTHER" id="PTHR42716:SF2">
    <property type="entry name" value="L-ASPARTATE OXIDASE, CHLOROPLASTIC"/>
    <property type="match status" value="1"/>
</dbReference>
<evidence type="ECO:0000256" key="3">
    <source>
        <dbReference type="ARBA" id="ARBA00008562"/>
    </source>
</evidence>
<feature type="domain" description="Fumarate reductase/succinate dehydrogenase flavoprotein-like C-terminal" evidence="14">
    <location>
        <begin position="456"/>
        <end position="542"/>
    </location>
</feature>
<accession>A0ABY7VRK8</accession>
<dbReference type="InterPro" id="IPR005288">
    <property type="entry name" value="NadB"/>
</dbReference>
<dbReference type="Pfam" id="PF00890">
    <property type="entry name" value="FAD_binding_2"/>
    <property type="match status" value="1"/>
</dbReference>
<dbReference type="InterPro" id="IPR036188">
    <property type="entry name" value="FAD/NAD-bd_sf"/>
</dbReference>
<protein>
    <recommendedName>
        <fullName evidence="4 10">L-aspartate oxidase</fullName>
        <ecNumber evidence="4 10">1.4.3.16</ecNumber>
    </recommendedName>
</protein>
<evidence type="ECO:0000256" key="5">
    <source>
        <dbReference type="ARBA" id="ARBA00022630"/>
    </source>
</evidence>
<dbReference type="InterPro" id="IPR015939">
    <property type="entry name" value="Fum_Rdtase/Succ_DH_flav-like_C"/>
</dbReference>
<dbReference type="Gene3D" id="3.90.700.10">
    <property type="entry name" value="Succinate dehydrogenase/fumarate reductase flavoprotein, catalytic domain"/>
    <property type="match status" value="1"/>
</dbReference>
<evidence type="ECO:0000256" key="8">
    <source>
        <dbReference type="ARBA" id="ARBA00023002"/>
    </source>
</evidence>
<evidence type="ECO:0000259" key="14">
    <source>
        <dbReference type="Pfam" id="PF02910"/>
    </source>
</evidence>
<evidence type="ECO:0000256" key="2">
    <source>
        <dbReference type="ARBA" id="ARBA00004950"/>
    </source>
</evidence>
<comment type="subcellular location">
    <subcellularLocation>
        <location evidence="11">Cytoplasm</location>
    </subcellularLocation>
</comment>
<dbReference type="InterPro" id="IPR027477">
    <property type="entry name" value="Succ_DH/fumarate_Rdtase_cat_sf"/>
</dbReference>
<dbReference type="NCBIfam" id="TIGR00551">
    <property type="entry name" value="nadB"/>
    <property type="match status" value="1"/>
</dbReference>
<dbReference type="SUPFAM" id="SSF56425">
    <property type="entry name" value="Succinate dehydrogenase/fumarate reductase flavoprotein, catalytic domain"/>
    <property type="match status" value="1"/>
</dbReference>
<dbReference type="NCBIfam" id="NF006567">
    <property type="entry name" value="PRK09077.1"/>
    <property type="match status" value="1"/>
</dbReference>